<sequence>MASKRRNMFHKNKTQETTGNSTRNLPPFCELDPIFSRVLDSTVICERKKPPHRRHLVTVSPPIVSVVSPPHGLADFRVTASVSGGTNGSVVACRRVGTGCGDHGAHRQEEERSQTFGETLRRIDDTAQRSSTTHRVR</sequence>
<protein>
    <submittedName>
        <fullName evidence="2">Uncharacterized protein</fullName>
    </submittedName>
</protein>
<dbReference type="Proteomes" id="UP001558652">
    <property type="component" value="Unassembled WGS sequence"/>
</dbReference>
<reference evidence="2 3" key="1">
    <citation type="submission" date="2024-07" db="EMBL/GenBank/DDBJ databases">
        <title>Chromosome-level genome assembly of the water stick insect Ranatra chinensis (Heteroptera: Nepidae).</title>
        <authorList>
            <person name="Liu X."/>
        </authorList>
    </citation>
    <scope>NUCLEOTIDE SEQUENCE [LARGE SCALE GENOMIC DNA]</scope>
    <source>
        <strain evidence="2">Cailab_2021Rc</strain>
        <tissue evidence="2">Muscle</tissue>
    </source>
</reference>
<feature type="compositionally biased region" description="Polar residues" evidence="1">
    <location>
        <begin position="15"/>
        <end position="24"/>
    </location>
</feature>
<organism evidence="2 3">
    <name type="scientific">Ranatra chinensis</name>
    <dbReference type="NCBI Taxonomy" id="642074"/>
    <lineage>
        <taxon>Eukaryota</taxon>
        <taxon>Metazoa</taxon>
        <taxon>Ecdysozoa</taxon>
        <taxon>Arthropoda</taxon>
        <taxon>Hexapoda</taxon>
        <taxon>Insecta</taxon>
        <taxon>Pterygota</taxon>
        <taxon>Neoptera</taxon>
        <taxon>Paraneoptera</taxon>
        <taxon>Hemiptera</taxon>
        <taxon>Heteroptera</taxon>
        <taxon>Panheteroptera</taxon>
        <taxon>Nepomorpha</taxon>
        <taxon>Nepidae</taxon>
        <taxon>Ranatrinae</taxon>
        <taxon>Ranatra</taxon>
    </lineage>
</organism>
<evidence type="ECO:0000313" key="3">
    <source>
        <dbReference type="Proteomes" id="UP001558652"/>
    </source>
</evidence>
<feature type="compositionally biased region" description="Basic residues" evidence="1">
    <location>
        <begin position="1"/>
        <end position="12"/>
    </location>
</feature>
<gene>
    <name evidence="2" type="ORF">AAG570_001604</name>
</gene>
<proteinExistence type="predicted"/>
<name>A0ABD0YVJ6_9HEMI</name>
<feature type="region of interest" description="Disordered" evidence="1">
    <location>
        <begin position="1"/>
        <end position="24"/>
    </location>
</feature>
<keyword evidence="3" id="KW-1185">Reference proteome</keyword>
<evidence type="ECO:0000256" key="1">
    <source>
        <dbReference type="SAM" id="MobiDB-lite"/>
    </source>
</evidence>
<comment type="caution">
    <text evidence="2">The sequence shown here is derived from an EMBL/GenBank/DDBJ whole genome shotgun (WGS) entry which is preliminary data.</text>
</comment>
<accession>A0ABD0YVJ6</accession>
<dbReference type="AlphaFoldDB" id="A0ABD0YVJ6"/>
<evidence type="ECO:0000313" key="2">
    <source>
        <dbReference type="EMBL" id="KAL1123833.1"/>
    </source>
</evidence>
<dbReference type="EMBL" id="JBFDAA010000011">
    <property type="protein sequence ID" value="KAL1123833.1"/>
    <property type="molecule type" value="Genomic_DNA"/>
</dbReference>